<evidence type="ECO:0000313" key="4">
    <source>
        <dbReference type="EMBL" id="MCS4038088.1"/>
    </source>
</evidence>
<dbReference type="Proteomes" id="UP001155040">
    <property type="component" value="Unassembled WGS sequence"/>
</dbReference>
<evidence type="ECO:0000313" key="3">
    <source>
        <dbReference type="EMBL" id="MCS3863487.1"/>
    </source>
</evidence>
<comment type="caution">
    <text evidence="2">The sequence shown here is derived from an EMBL/GenBank/DDBJ whole genome shotgun (WGS) entry which is preliminary data.</text>
</comment>
<dbReference type="EMBL" id="JANUAU010000001">
    <property type="protein sequence ID" value="MCS3676342.1"/>
    <property type="molecule type" value="Genomic_DNA"/>
</dbReference>
<dbReference type="AlphaFoldDB" id="A0A9X2PT61"/>
<accession>A0A9X2PT61</accession>
<dbReference type="RefSeq" id="WP_146031981.1">
    <property type="nucleotide sequence ID" value="NZ_JACIFG010000001.1"/>
</dbReference>
<dbReference type="EMBL" id="JANTYZ010000001">
    <property type="protein sequence ID" value="MCS3863487.1"/>
    <property type="molecule type" value="Genomic_DNA"/>
</dbReference>
<dbReference type="Proteomes" id="UP001155027">
    <property type="component" value="Unassembled WGS sequence"/>
</dbReference>
<evidence type="ECO:0000313" key="5">
    <source>
        <dbReference type="Proteomes" id="UP001155027"/>
    </source>
</evidence>
<feature type="signal peptide" evidence="1">
    <location>
        <begin position="1"/>
        <end position="24"/>
    </location>
</feature>
<sequence length="154" mass="16630">MKRRFKASLTVLLAVLFVTGCSSRIGDFTTVSTKNVNMNAEYQKVGSTEGSDGAVLIGQPDLKTAVDNALENAGSDTRYLTNARIIGTSYPFYSKITVEGDAWKPVSGADAEGEVYRLEKTKKGKFLISEDGSEKIEVFESVQAGSEAIDSESR</sequence>
<dbReference type="Proteomes" id="UP001155034">
    <property type="component" value="Unassembled WGS sequence"/>
</dbReference>
<name>A0A9X2PT61_9BACT</name>
<feature type="chain" id="PRO_5040715194" description="Lipoprotein" evidence="1">
    <location>
        <begin position="25"/>
        <end position="154"/>
    </location>
</feature>
<evidence type="ECO:0000313" key="2">
    <source>
        <dbReference type="EMBL" id="MCS3676342.1"/>
    </source>
</evidence>
<dbReference type="PROSITE" id="PS51257">
    <property type="entry name" value="PROKAR_LIPOPROTEIN"/>
    <property type="match status" value="1"/>
</dbReference>
<evidence type="ECO:0008006" key="6">
    <source>
        <dbReference type="Google" id="ProtNLM"/>
    </source>
</evidence>
<dbReference type="EMBL" id="JANUBF010000037">
    <property type="protein sequence ID" value="MCS4038088.1"/>
    <property type="molecule type" value="Genomic_DNA"/>
</dbReference>
<protein>
    <recommendedName>
        <fullName evidence="6">Lipoprotein</fullName>
    </recommendedName>
</protein>
<gene>
    <name evidence="2" type="ORF">GGP71_000238</name>
    <name evidence="3" type="ORF">GGP82_000018</name>
    <name evidence="4" type="ORF">GGQ01_003178</name>
</gene>
<reference evidence="2" key="1">
    <citation type="submission" date="2022-08" db="EMBL/GenBank/DDBJ databases">
        <title>Genomic Encyclopedia of Type Strains, Phase V (KMG-V): Genome sequencing to study the core and pangenomes of soil and plant-associated prokaryotes.</title>
        <authorList>
            <person name="Whitman W."/>
        </authorList>
    </citation>
    <scope>NUCLEOTIDE SEQUENCE</scope>
    <source>
        <strain evidence="2">0</strain>
        <strain evidence="3">SP2016B</strain>
        <strain evidence="4">SP3012</strain>
    </source>
</reference>
<keyword evidence="1" id="KW-0732">Signal</keyword>
<proteinExistence type="predicted"/>
<evidence type="ECO:0000256" key="1">
    <source>
        <dbReference type="SAM" id="SignalP"/>
    </source>
</evidence>
<organism evidence="2 5">
    <name type="scientific">Salinibacter ruber</name>
    <dbReference type="NCBI Taxonomy" id="146919"/>
    <lineage>
        <taxon>Bacteria</taxon>
        <taxon>Pseudomonadati</taxon>
        <taxon>Rhodothermota</taxon>
        <taxon>Rhodothermia</taxon>
        <taxon>Rhodothermales</taxon>
        <taxon>Salinibacteraceae</taxon>
        <taxon>Salinibacter</taxon>
    </lineage>
</organism>